<reference evidence="2 3" key="2">
    <citation type="submission" date="2012-04" db="EMBL/GenBank/DDBJ databases">
        <title>The Genome Sequence of Bartonella rochalimae BMGH.</title>
        <authorList>
            <consortium name="The Broad Institute Genome Sequencing Platform"/>
            <consortium name="The Broad Institute Genome Sequencing Center for Infectious Disease"/>
            <person name="Feldgarden M."/>
            <person name="Kirby J."/>
            <person name="Kosoy M."/>
            <person name="Birtles R."/>
            <person name="Probert W.S."/>
            <person name="Chiaraviglio L."/>
            <person name="Walker B."/>
            <person name="Young S.K."/>
            <person name="Zeng Q."/>
            <person name="Gargeya S."/>
            <person name="Fitzgerald M."/>
            <person name="Haas B."/>
            <person name="Abouelleil A."/>
            <person name="Alvarado L."/>
            <person name="Arachchi H.M."/>
            <person name="Berlin A.M."/>
            <person name="Chapman S.B."/>
            <person name="Goldberg J."/>
            <person name="Griggs A."/>
            <person name="Gujja S."/>
            <person name="Hansen M."/>
            <person name="Howarth C."/>
            <person name="Imamovic A."/>
            <person name="Larimer J."/>
            <person name="McCowen C."/>
            <person name="Montmayeur A."/>
            <person name="Murphy C."/>
            <person name="Neiman D."/>
            <person name="Pearson M."/>
            <person name="Priest M."/>
            <person name="Roberts A."/>
            <person name="Saif S."/>
            <person name="Shea T."/>
            <person name="Sisk P."/>
            <person name="Sykes S."/>
            <person name="Wortman J."/>
            <person name="Nusbaum C."/>
            <person name="Birren B."/>
        </authorList>
    </citation>
    <scope>NUCLEOTIDE SEQUENCE [LARGE SCALE GENOMIC DNA]</scope>
    <source>
        <strain evidence="2 3">ATCC BAA-1498</strain>
    </source>
</reference>
<dbReference type="HOGENOM" id="CLU_3058916_0_0_5"/>
<dbReference type="EMBL" id="AHPK01000013">
    <property type="protein sequence ID" value="KEC55281.1"/>
    <property type="molecule type" value="Genomic_DNA"/>
</dbReference>
<protein>
    <submittedName>
        <fullName evidence="1">Uncharacterized protein</fullName>
    </submittedName>
</protein>
<dbReference type="EMBL" id="FN645467">
    <property type="protein sequence ID" value="CBI78475.1"/>
    <property type="molecule type" value="Genomic_DNA"/>
</dbReference>
<organism evidence="1">
    <name type="scientific">Bartonella rochalimae ATCC BAA-1498</name>
    <dbReference type="NCBI Taxonomy" id="685782"/>
    <lineage>
        <taxon>Bacteria</taxon>
        <taxon>Pseudomonadati</taxon>
        <taxon>Pseudomonadota</taxon>
        <taxon>Alphaproteobacteria</taxon>
        <taxon>Hyphomicrobiales</taxon>
        <taxon>Bartonellaceae</taxon>
        <taxon>Bartonella</taxon>
    </lineage>
</organism>
<dbReference type="AlphaFoldDB" id="E6YNN7"/>
<proteinExistence type="predicted"/>
<evidence type="ECO:0000313" key="2">
    <source>
        <dbReference type="EMBL" id="KEC55281.1"/>
    </source>
</evidence>
<evidence type="ECO:0000313" key="3">
    <source>
        <dbReference type="Proteomes" id="UP000027336"/>
    </source>
</evidence>
<sequence>MNSVHTDANQTDDLRNVEKKEKYFLYQLVSNVFGSERFQYDRVYKNEKRTIHS</sequence>
<evidence type="ECO:0000313" key="1">
    <source>
        <dbReference type="EMBL" id="CBI78475.1"/>
    </source>
</evidence>
<gene>
    <name evidence="1" type="ORF">BARRO_130119</name>
    <name evidence="2" type="ORF">O99_00781</name>
</gene>
<reference evidence="1" key="1">
    <citation type="journal article" date="2011" name="PLoS Genet.">
        <title>Parallel evolution of a type IV secretion system in radiating lineages of the host-restricted bacterial pathogen Bartonella.</title>
        <authorList>
            <person name="Engel P."/>
            <person name="Salzburger W."/>
            <person name="Liesch M."/>
            <person name="Chang C.C."/>
            <person name="Maruyama S."/>
            <person name="Lanz C."/>
            <person name="Calteau A."/>
            <person name="Lajus A."/>
            <person name="Medigue C."/>
            <person name="Schuster S.C."/>
            <person name="Dehio C."/>
        </authorList>
    </citation>
    <scope>NUCLEOTIDE SEQUENCE</scope>
    <source>
        <strain evidence="1">ATCC BAA-1498</strain>
    </source>
</reference>
<dbReference type="Proteomes" id="UP000027336">
    <property type="component" value="Unassembled WGS sequence"/>
</dbReference>
<name>E6YNN7_9HYPH</name>
<keyword evidence="3" id="KW-1185">Reference proteome</keyword>
<accession>E6YNN7</accession>